<organism evidence="1">
    <name type="scientific">hydrothermal vent metagenome</name>
    <dbReference type="NCBI Taxonomy" id="652676"/>
    <lineage>
        <taxon>unclassified sequences</taxon>
        <taxon>metagenomes</taxon>
        <taxon>ecological metagenomes</taxon>
    </lineage>
</organism>
<reference evidence="1" key="1">
    <citation type="submission" date="2018-06" db="EMBL/GenBank/DDBJ databases">
        <authorList>
            <person name="Zhirakovskaya E."/>
        </authorList>
    </citation>
    <scope>NUCLEOTIDE SEQUENCE</scope>
</reference>
<accession>A0A3B1D6J3</accession>
<dbReference type="AlphaFoldDB" id="A0A3B1D6J3"/>
<proteinExistence type="predicted"/>
<dbReference type="EMBL" id="UOGF01000076">
    <property type="protein sequence ID" value="VAX31578.1"/>
    <property type="molecule type" value="Genomic_DNA"/>
</dbReference>
<protein>
    <submittedName>
        <fullName evidence="1">Uncharacterized protein</fullName>
    </submittedName>
</protein>
<name>A0A3B1D6J3_9ZZZZ</name>
<gene>
    <name evidence="1" type="ORF">MNBD_NITROSPIRAE01-1015</name>
</gene>
<sequence length="280" mass="27974">MLKKVFFLTLVVGAFTFVAQKEASAQCVGGNGASNITCTNDSATVGSATLGFDPSGALMDAVTNTDPTAGPCFTCPNPNAGGTTAGALTNSMFGTIRLNADADLGDKSFNASVQGLTIPTAKSCTATNCNDSGAFTFSMPLPTMDALSAGTATVSNPDPGVPVGTAGARVTVSNTFTYNADGSTAFDQTIEQLTFTEGQSGNDLQHVIIQADSASSPNVSPAGGSDGVINYSQTITEGDFVLGPLTGSFLYNVGVAFNVASGFGANAPTGPDGTTVIPGN</sequence>
<evidence type="ECO:0000313" key="1">
    <source>
        <dbReference type="EMBL" id="VAX31578.1"/>
    </source>
</evidence>